<feature type="transmembrane region" description="Helical" evidence="9">
    <location>
        <begin position="313"/>
        <end position="331"/>
    </location>
</feature>
<evidence type="ECO:0000256" key="3">
    <source>
        <dbReference type="ARBA" id="ARBA00022448"/>
    </source>
</evidence>
<protein>
    <recommendedName>
        <fullName evidence="12">Magnesium transporter</fullName>
    </recommendedName>
</protein>
<feature type="coiled-coil region" evidence="8">
    <location>
        <begin position="162"/>
        <end position="189"/>
    </location>
</feature>
<evidence type="ECO:0008006" key="12">
    <source>
        <dbReference type="Google" id="ProtNLM"/>
    </source>
</evidence>
<keyword evidence="4" id="KW-1003">Cell membrane</keyword>
<name>A0ABS8JLC7_9GAMM</name>
<evidence type="ECO:0000256" key="7">
    <source>
        <dbReference type="ARBA" id="ARBA00023136"/>
    </source>
</evidence>
<keyword evidence="6 9" id="KW-1133">Transmembrane helix</keyword>
<evidence type="ECO:0000313" key="10">
    <source>
        <dbReference type="EMBL" id="MCC8364377.1"/>
    </source>
</evidence>
<reference evidence="10" key="1">
    <citation type="submission" date="2021-10" db="EMBL/GenBank/DDBJ databases">
        <authorList>
            <person name="Lyu M."/>
            <person name="Wang X."/>
            <person name="Meng X."/>
            <person name="Xu K."/>
        </authorList>
    </citation>
    <scope>NUCLEOTIDE SEQUENCE</scope>
    <source>
        <strain evidence="10">A6</strain>
    </source>
</reference>
<dbReference type="Pfam" id="PF01544">
    <property type="entry name" value="CorA"/>
    <property type="match status" value="1"/>
</dbReference>
<comment type="caution">
    <text evidence="10">The sequence shown here is derived from an EMBL/GenBank/DDBJ whole genome shotgun (WGS) entry which is preliminary data.</text>
</comment>
<evidence type="ECO:0000256" key="8">
    <source>
        <dbReference type="SAM" id="Coils"/>
    </source>
</evidence>
<evidence type="ECO:0000256" key="9">
    <source>
        <dbReference type="SAM" id="Phobius"/>
    </source>
</evidence>
<accession>A0ABS8JLC7</accession>
<gene>
    <name evidence="10" type="ORF">LK996_14990</name>
</gene>
<evidence type="ECO:0000256" key="4">
    <source>
        <dbReference type="ARBA" id="ARBA00022475"/>
    </source>
</evidence>
<dbReference type="InterPro" id="IPR045861">
    <property type="entry name" value="CorA_cytoplasmic_dom"/>
</dbReference>
<proteinExistence type="inferred from homology"/>
<dbReference type="PANTHER" id="PTHR46494:SF1">
    <property type="entry name" value="CORA FAMILY METAL ION TRANSPORTER (EUROFUNG)"/>
    <property type="match status" value="1"/>
</dbReference>
<evidence type="ECO:0000313" key="11">
    <source>
        <dbReference type="Proteomes" id="UP001165293"/>
    </source>
</evidence>
<feature type="transmembrane region" description="Helical" evidence="9">
    <location>
        <begin position="279"/>
        <end position="301"/>
    </location>
</feature>
<keyword evidence="5 9" id="KW-0812">Transmembrane</keyword>
<evidence type="ECO:0000256" key="2">
    <source>
        <dbReference type="ARBA" id="ARBA00009765"/>
    </source>
</evidence>
<dbReference type="EMBL" id="JAJGAK010000004">
    <property type="protein sequence ID" value="MCC8364377.1"/>
    <property type="molecule type" value="Genomic_DNA"/>
</dbReference>
<dbReference type="SUPFAM" id="SSF144083">
    <property type="entry name" value="Magnesium transport protein CorA, transmembrane region"/>
    <property type="match status" value="1"/>
</dbReference>
<dbReference type="PANTHER" id="PTHR46494">
    <property type="entry name" value="CORA FAMILY METAL ION TRANSPORTER (EUROFUNG)"/>
    <property type="match status" value="1"/>
</dbReference>
<evidence type="ECO:0000256" key="6">
    <source>
        <dbReference type="ARBA" id="ARBA00022989"/>
    </source>
</evidence>
<dbReference type="SUPFAM" id="SSF143865">
    <property type="entry name" value="CorA soluble domain-like"/>
    <property type="match status" value="1"/>
</dbReference>
<dbReference type="InterPro" id="IPR002523">
    <property type="entry name" value="MgTranspt_CorA/ZnTranspt_ZntB"/>
</dbReference>
<keyword evidence="11" id="KW-1185">Reference proteome</keyword>
<comment type="subcellular location">
    <subcellularLocation>
        <location evidence="1">Cell membrane</location>
        <topology evidence="1">Multi-pass membrane protein</topology>
    </subcellularLocation>
</comment>
<dbReference type="RefSeq" id="WP_230528169.1">
    <property type="nucleotide sequence ID" value="NZ_JAJGAK010000004.1"/>
</dbReference>
<comment type="similarity">
    <text evidence="2">Belongs to the CorA metal ion transporter (MIT) (TC 1.A.35) family.</text>
</comment>
<keyword evidence="8" id="KW-0175">Coiled coil</keyword>
<organism evidence="10 11">
    <name type="scientific">Noviluteimonas lactosilytica</name>
    <dbReference type="NCBI Taxonomy" id="2888523"/>
    <lineage>
        <taxon>Bacteria</taxon>
        <taxon>Pseudomonadati</taxon>
        <taxon>Pseudomonadota</taxon>
        <taxon>Gammaproteobacteria</taxon>
        <taxon>Lysobacterales</taxon>
        <taxon>Lysobacteraceae</taxon>
        <taxon>Noviluteimonas</taxon>
    </lineage>
</organism>
<sequence length="338" mass="37878">MNRDDAHPLEDGDDKAVRVLLFDAHGEDRRVDPRDLDLSRLGEHELAWIDIRAEGPRDTAEAMRTLGLDAPDIAPLFDAKADPLLLHQDGFAARAIVACWNAANDTVTGVPWLLVVGRNAVVTAHKDALPFLDALAGNHDSGSRVGELDADSFAITLLDRMLTAYYDALDEFENRLDQLEVDILEDRVHGRHVPHLRRLRRAVSMFRRLLSSHRDLFDALRRPDFRPESDDKIDARYRAVSARYERAMDTVENARDLVIGSYELLETRLSQRTNETMRVLTFVTVLLGTLAVIAGVLGMNFQATLFDSGSQGFWITVGLMAATVVAALIVARRRGWWS</sequence>
<dbReference type="InterPro" id="IPR045863">
    <property type="entry name" value="CorA_TM1_TM2"/>
</dbReference>
<keyword evidence="7 9" id="KW-0472">Membrane</keyword>
<evidence type="ECO:0000256" key="1">
    <source>
        <dbReference type="ARBA" id="ARBA00004651"/>
    </source>
</evidence>
<dbReference type="Proteomes" id="UP001165293">
    <property type="component" value="Unassembled WGS sequence"/>
</dbReference>
<keyword evidence="3" id="KW-0813">Transport</keyword>
<evidence type="ECO:0000256" key="5">
    <source>
        <dbReference type="ARBA" id="ARBA00022692"/>
    </source>
</evidence>
<dbReference type="Gene3D" id="1.20.58.340">
    <property type="entry name" value="Magnesium transport protein CorA, transmembrane region"/>
    <property type="match status" value="2"/>
</dbReference>